<comment type="caution">
    <text evidence="2">The sequence shown here is derived from an EMBL/GenBank/DDBJ whole genome shotgun (WGS) entry which is preliminary data.</text>
</comment>
<dbReference type="Gene3D" id="3.30.160.170">
    <property type="entry name" value="FlaG-like"/>
    <property type="match status" value="1"/>
</dbReference>
<gene>
    <name evidence="2" type="primary">flaG</name>
    <name evidence="2" type="ORF">I7822_08625</name>
</gene>
<dbReference type="EMBL" id="JAGDEL010000005">
    <property type="protein sequence ID" value="MBO1511731.1"/>
    <property type="molecule type" value="Genomic_DNA"/>
</dbReference>
<keyword evidence="2" id="KW-0966">Cell projection</keyword>
<proteinExistence type="predicted"/>
<feature type="region of interest" description="Disordered" evidence="1">
    <location>
        <begin position="1"/>
        <end position="39"/>
    </location>
</feature>
<sequence>MFVEPISSPLASHNIESTKTSGNKEIIPTNQEQIQVKSEEKPKIEEVENIVNSMNDFLQASYTHVKFEFHEKLNEYYVTIVDNETDEVVREIPSKKLLDIYSAMAEFLGFIIDEKV</sequence>
<dbReference type="InterPro" id="IPR035924">
    <property type="entry name" value="FlaG-like_sf"/>
</dbReference>
<accession>A0ABS3N0C6</accession>
<dbReference type="RefSeq" id="WP_207977015.1">
    <property type="nucleotide sequence ID" value="NZ_JAGDEL010000005.1"/>
</dbReference>
<evidence type="ECO:0000256" key="1">
    <source>
        <dbReference type="SAM" id="MobiDB-lite"/>
    </source>
</evidence>
<feature type="compositionally biased region" description="Polar residues" evidence="1">
    <location>
        <begin position="9"/>
        <end position="36"/>
    </location>
</feature>
<reference evidence="2 3" key="1">
    <citation type="submission" date="2021-03" db="EMBL/GenBank/DDBJ databases">
        <title>Whole genome sequence of Metabacillus bambusae BG109.</title>
        <authorList>
            <person name="Jeong J.W."/>
        </authorList>
    </citation>
    <scope>NUCLEOTIDE SEQUENCE [LARGE SCALE GENOMIC DNA]</scope>
    <source>
        <strain evidence="2 3">BG109</strain>
    </source>
</reference>
<dbReference type="PANTHER" id="PTHR37166:SF1">
    <property type="entry name" value="PROTEIN FLAG"/>
    <property type="match status" value="1"/>
</dbReference>
<keyword evidence="3" id="KW-1185">Reference proteome</keyword>
<keyword evidence="2" id="KW-0282">Flagellum</keyword>
<evidence type="ECO:0000313" key="2">
    <source>
        <dbReference type="EMBL" id="MBO1511731.1"/>
    </source>
</evidence>
<dbReference type="Proteomes" id="UP000663981">
    <property type="component" value="Unassembled WGS sequence"/>
</dbReference>
<evidence type="ECO:0000313" key="3">
    <source>
        <dbReference type="Proteomes" id="UP000663981"/>
    </source>
</evidence>
<dbReference type="PANTHER" id="PTHR37166">
    <property type="entry name" value="PROTEIN FLAG"/>
    <property type="match status" value="1"/>
</dbReference>
<name>A0ABS3N0C6_9BACI</name>
<dbReference type="InterPro" id="IPR005186">
    <property type="entry name" value="FlaG"/>
</dbReference>
<keyword evidence="2" id="KW-0969">Cilium</keyword>
<dbReference type="Pfam" id="PF03646">
    <property type="entry name" value="FlaG"/>
    <property type="match status" value="1"/>
</dbReference>
<dbReference type="SUPFAM" id="SSF160214">
    <property type="entry name" value="FlaG-like"/>
    <property type="match status" value="1"/>
</dbReference>
<dbReference type="NCBIfam" id="NF005834">
    <property type="entry name" value="PRK07738.1"/>
    <property type="match status" value="1"/>
</dbReference>
<organism evidence="2 3">
    <name type="scientific">Metabacillus bambusae</name>
    <dbReference type="NCBI Taxonomy" id="2795218"/>
    <lineage>
        <taxon>Bacteria</taxon>
        <taxon>Bacillati</taxon>
        <taxon>Bacillota</taxon>
        <taxon>Bacilli</taxon>
        <taxon>Bacillales</taxon>
        <taxon>Bacillaceae</taxon>
        <taxon>Metabacillus</taxon>
    </lineage>
</organism>
<protein>
    <submittedName>
        <fullName evidence="2">Flagellar protein FlaG</fullName>
    </submittedName>
</protein>